<evidence type="ECO:0000256" key="1">
    <source>
        <dbReference type="ARBA" id="ARBA00022729"/>
    </source>
</evidence>
<comment type="caution">
    <text evidence="4">The sequence shown here is derived from an EMBL/GenBank/DDBJ whole genome shotgun (WGS) entry which is preliminary data.</text>
</comment>
<organism evidence="4 5">
    <name type="scientific">Aquamicrobium terrae</name>
    <dbReference type="NCBI Taxonomy" id="1324945"/>
    <lineage>
        <taxon>Bacteria</taxon>
        <taxon>Pseudomonadati</taxon>
        <taxon>Pseudomonadota</taxon>
        <taxon>Alphaproteobacteria</taxon>
        <taxon>Hyphomicrobiales</taxon>
        <taxon>Phyllobacteriaceae</taxon>
        <taxon>Aquamicrobium</taxon>
    </lineage>
</organism>
<dbReference type="Pfam" id="PF13416">
    <property type="entry name" value="SBP_bac_8"/>
    <property type="match status" value="1"/>
</dbReference>
<proteinExistence type="predicted"/>
<protein>
    <submittedName>
        <fullName evidence="4">Spermidine/putrescine transport system substrate-binding protein</fullName>
    </submittedName>
</protein>
<dbReference type="Proteomes" id="UP001549076">
    <property type="component" value="Unassembled WGS sequence"/>
</dbReference>
<reference evidence="4 5" key="1">
    <citation type="submission" date="2024-06" db="EMBL/GenBank/DDBJ databases">
        <title>Genomic Encyclopedia of Type Strains, Phase IV (KMG-IV): sequencing the most valuable type-strain genomes for metagenomic binning, comparative biology and taxonomic classification.</title>
        <authorList>
            <person name="Goeker M."/>
        </authorList>
    </citation>
    <scope>NUCLEOTIDE SEQUENCE [LARGE SCALE GENOMIC DNA]</scope>
    <source>
        <strain evidence="4 5">DSM 27865</strain>
    </source>
</reference>
<accession>A0ABV2MZW9</accession>
<name>A0ABV2MZW9_9HYPH</name>
<gene>
    <name evidence="4" type="ORF">ABID37_002538</name>
</gene>
<dbReference type="RefSeq" id="WP_354195226.1">
    <property type="nucleotide sequence ID" value="NZ_JBEPML010000008.1"/>
</dbReference>
<dbReference type="InterPro" id="IPR006059">
    <property type="entry name" value="SBP"/>
</dbReference>
<feature type="chain" id="PRO_5046750186" evidence="3">
    <location>
        <begin position="25"/>
        <end position="342"/>
    </location>
</feature>
<dbReference type="PANTHER" id="PTHR30006">
    <property type="entry name" value="THIAMINE-BINDING PERIPLASMIC PROTEIN-RELATED"/>
    <property type="match status" value="1"/>
</dbReference>
<evidence type="ECO:0000313" key="4">
    <source>
        <dbReference type="EMBL" id="MET3792321.1"/>
    </source>
</evidence>
<dbReference type="PANTHER" id="PTHR30006:SF2">
    <property type="entry name" value="ABC TRANSPORTER SUBSTRATE-BINDING PROTEIN"/>
    <property type="match status" value="1"/>
</dbReference>
<keyword evidence="2" id="KW-0574">Periplasm</keyword>
<sequence length="342" mass="36420">MKSYSVLAAATAIVALASASNVAAADELVLGSFGGSFADNVTACYVEPFKAATGADVVMKLGSSSQHAASVRATAGQSDMDVVFADDAFAVQMANEGLLVQLDRAKLSNAPDIIDGAWGANDAYVAAMLGATTIIYNKDKITTPPTSWNDLFDPKYEGRVTIGDISGTSGWQFLAALNQMEGGTLDDITPGIEKIKPLAKSSVLLYAQADQVVALFERGEIDLAVWYPDRAGVAAKNGLPLAAAYPAEGAVGIRPTIAIPKGTKQEELAHKFIDTILDANNQKCFSERQFIGSVNKKVTLSDEVSAIVPTGEALEKMLFLNPADMAERLPDWTRRWQREVLR</sequence>
<evidence type="ECO:0000256" key="3">
    <source>
        <dbReference type="SAM" id="SignalP"/>
    </source>
</evidence>
<keyword evidence="5" id="KW-1185">Reference proteome</keyword>
<evidence type="ECO:0000313" key="5">
    <source>
        <dbReference type="Proteomes" id="UP001549076"/>
    </source>
</evidence>
<dbReference type="Gene3D" id="3.40.190.10">
    <property type="entry name" value="Periplasmic binding protein-like II"/>
    <property type="match status" value="2"/>
</dbReference>
<dbReference type="CDD" id="cd13589">
    <property type="entry name" value="PBP2_polyamine_RpCGA009"/>
    <property type="match status" value="1"/>
</dbReference>
<evidence type="ECO:0000256" key="2">
    <source>
        <dbReference type="ARBA" id="ARBA00022764"/>
    </source>
</evidence>
<keyword evidence="1 3" id="KW-0732">Signal</keyword>
<feature type="signal peptide" evidence="3">
    <location>
        <begin position="1"/>
        <end position="24"/>
    </location>
</feature>
<dbReference type="EMBL" id="JBEPML010000008">
    <property type="protein sequence ID" value="MET3792321.1"/>
    <property type="molecule type" value="Genomic_DNA"/>
</dbReference>
<dbReference type="SUPFAM" id="SSF53850">
    <property type="entry name" value="Periplasmic binding protein-like II"/>
    <property type="match status" value="1"/>
</dbReference>